<proteinExistence type="inferred from homology"/>
<evidence type="ECO:0000256" key="1">
    <source>
        <dbReference type="ARBA" id="ARBA00004496"/>
    </source>
</evidence>
<keyword evidence="7 14" id="KW-0378">Hydrolase</keyword>
<evidence type="ECO:0000256" key="11">
    <source>
        <dbReference type="ARBA" id="ARBA00033284"/>
    </source>
</evidence>
<evidence type="ECO:0000256" key="7">
    <source>
        <dbReference type="ARBA" id="ARBA00022801"/>
    </source>
</evidence>
<evidence type="ECO:0000256" key="13">
    <source>
        <dbReference type="NCBIfam" id="TIGR02402"/>
    </source>
</evidence>
<evidence type="ECO:0000256" key="5">
    <source>
        <dbReference type="ARBA" id="ARBA00015938"/>
    </source>
</evidence>
<dbReference type="SUPFAM" id="SSF51445">
    <property type="entry name" value="(Trans)glycosidases"/>
    <property type="match status" value="1"/>
</dbReference>
<dbReference type="InterPro" id="IPR006047">
    <property type="entry name" value="GH13_cat_dom"/>
</dbReference>
<feature type="region of interest" description="Disordered" evidence="15">
    <location>
        <begin position="61"/>
        <end position="83"/>
    </location>
</feature>
<dbReference type="InterPro" id="IPR012768">
    <property type="entry name" value="Trehalose_TreZ"/>
</dbReference>
<dbReference type="Pfam" id="PF00128">
    <property type="entry name" value="Alpha-amylase"/>
    <property type="match status" value="1"/>
</dbReference>
<dbReference type="RefSeq" id="WP_339573951.1">
    <property type="nucleotide sequence ID" value="NZ_JBBIAA010000003.1"/>
</dbReference>
<dbReference type="PANTHER" id="PTHR43651">
    <property type="entry name" value="1,4-ALPHA-GLUCAN-BRANCHING ENZYME"/>
    <property type="match status" value="1"/>
</dbReference>
<comment type="pathway">
    <text evidence="2 14">Glycan biosynthesis; trehalose biosynthesis.</text>
</comment>
<keyword evidence="8" id="KW-0119">Carbohydrate metabolism</keyword>
<accession>A0ABU8RHL6</accession>
<name>A0ABU8RHL6_9ACTN</name>
<dbReference type="CDD" id="cd02853">
    <property type="entry name" value="E_set_MTHase_like_N"/>
    <property type="match status" value="1"/>
</dbReference>
<dbReference type="PANTHER" id="PTHR43651:SF11">
    <property type="entry name" value="MALTO-OLIGOSYLTREHALOSE TREHALOHYDROLASE"/>
    <property type="match status" value="1"/>
</dbReference>
<evidence type="ECO:0000256" key="6">
    <source>
        <dbReference type="ARBA" id="ARBA00022490"/>
    </source>
</evidence>
<evidence type="ECO:0000256" key="4">
    <source>
        <dbReference type="ARBA" id="ARBA00012268"/>
    </source>
</evidence>
<dbReference type="InterPro" id="IPR044901">
    <property type="entry name" value="Trehalose_TreZ_E-set_sf"/>
</dbReference>
<dbReference type="Gene3D" id="2.60.40.10">
    <property type="entry name" value="Immunoglobulins"/>
    <property type="match status" value="1"/>
</dbReference>
<dbReference type="InterPro" id="IPR004193">
    <property type="entry name" value="Glyco_hydro_13_N"/>
</dbReference>
<dbReference type="Proteomes" id="UP001387100">
    <property type="component" value="Unassembled WGS sequence"/>
</dbReference>
<evidence type="ECO:0000313" key="18">
    <source>
        <dbReference type="Proteomes" id="UP001387100"/>
    </source>
</evidence>
<dbReference type="EMBL" id="JBBIAA010000003">
    <property type="protein sequence ID" value="MEJ5944565.1"/>
    <property type="molecule type" value="Genomic_DNA"/>
</dbReference>
<evidence type="ECO:0000256" key="15">
    <source>
        <dbReference type="SAM" id="MobiDB-lite"/>
    </source>
</evidence>
<comment type="subcellular location">
    <subcellularLocation>
        <location evidence="1">Cytoplasm</location>
    </subcellularLocation>
</comment>
<dbReference type="InterPro" id="IPR017853">
    <property type="entry name" value="GH"/>
</dbReference>
<comment type="caution">
    <text evidence="17">The sequence shown here is derived from an EMBL/GenBank/DDBJ whole genome shotgun (WGS) entry which is preliminary data.</text>
</comment>
<evidence type="ECO:0000256" key="8">
    <source>
        <dbReference type="ARBA" id="ARBA00023277"/>
    </source>
</evidence>
<dbReference type="Gene3D" id="3.20.20.80">
    <property type="entry name" value="Glycosidases"/>
    <property type="match status" value="1"/>
</dbReference>
<keyword evidence="6" id="KW-0963">Cytoplasm</keyword>
<dbReference type="NCBIfam" id="TIGR02402">
    <property type="entry name" value="trehalose_TreZ"/>
    <property type="match status" value="1"/>
</dbReference>
<keyword evidence="9 14" id="KW-0326">Glycosidase</keyword>
<evidence type="ECO:0000256" key="2">
    <source>
        <dbReference type="ARBA" id="ARBA00005199"/>
    </source>
</evidence>
<feature type="domain" description="Glycosyl hydrolase family 13 catalytic" evidence="16">
    <location>
        <begin position="85"/>
        <end position="480"/>
    </location>
</feature>
<gene>
    <name evidence="17" type="primary">treZ</name>
    <name evidence="17" type="ORF">WDZ17_04555</name>
</gene>
<evidence type="ECO:0000256" key="14">
    <source>
        <dbReference type="PIRNR" id="PIRNR006337"/>
    </source>
</evidence>
<keyword evidence="18" id="KW-1185">Reference proteome</keyword>
<dbReference type="CDD" id="cd11325">
    <property type="entry name" value="AmyAc_GTHase"/>
    <property type="match status" value="1"/>
</dbReference>
<protein>
    <recommendedName>
        <fullName evidence="5 13">Malto-oligosyltrehalose trehalohydrolase</fullName>
        <shortName evidence="14">MTHase</shortName>
        <ecNumber evidence="4 13">3.2.1.141</ecNumber>
    </recommendedName>
    <alternativeName>
        <fullName evidence="11 14">4-alpha-D-((1-&gt;4)-alpha-D-glucano)trehalose trehalohydrolase</fullName>
    </alternativeName>
    <alternativeName>
        <fullName evidence="10 14">Maltooligosyl trehalose trehalohydrolase</fullName>
    </alternativeName>
</protein>
<comment type="similarity">
    <text evidence="3 14">Belongs to the glycosyl hydrolase 13 family.</text>
</comment>
<evidence type="ECO:0000256" key="12">
    <source>
        <dbReference type="ARBA" id="ARBA00034013"/>
    </source>
</evidence>
<sequence length="602" mass="64750">MHVFTVWAPDATTVEVEVGLAGTPPTGGSLVPMARDGGGWWSAEVADSGHGTDYAFHLDGGDARPDPRSAWQPEGPDGPSRVFDPSRFAWSDGSWAGVDGRGALFYELHVGTFTSEGTLDAAAGRLDHLVDLGVQVVELQPVAAFPGRWGWGYDGVDLWAVHAPYGGPEALQRFVDACHARGLGVCLDVVYNHLGPAGNYLPEFGPYFTDEHETPWGTAVNLDAPGSREVRAFVVEGALRWLRDFHVDALRLDAVHALVDDSAVHVLAELSLKAADLSDEVGRPLTLVAESDLNDPRMVEPARDGGYGMQAQWADDVHHALHALVTGERQGYYVDFGSLEALRTTMTGAFWHAGTYSTFREEVWGRPVDPTRHRGRSFVAYTSNHDQVGNRATGDRPSQTLPGGVLAASAALVLLGPFSPMLFMGEEWGARTPWQFFTDFPDAELGDAVREGRRGEFASHGWDAEDVPDPQATSTRDASVLDWDEPTSGRGAALLAWHRTLVELRGSEADLRDDVLGRSPSLDVVGDEDAGWLVLVRGAFRVAVNLSDAAQEVVLERGAGVEGESGAELVAAYGGELGDQDVVVEGEVVRLPAHSVAVARLR</sequence>
<dbReference type="EC" id="3.2.1.141" evidence="4 13"/>
<reference evidence="17 18" key="1">
    <citation type="journal article" date="2017" name="Int. J. Syst. Evol. Microbiol.">
        <title>Pseudokineococcus basanitobsidens sp. nov., isolated from volcanic rock.</title>
        <authorList>
            <person name="Lee D.W."/>
            <person name="Park M.Y."/>
            <person name="Kim J.J."/>
            <person name="Kim B.S."/>
        </authorList>
    </citation>
    <scope>NUCLEOTIDE SEQUENCE [LARGE SCALE GENOMIC DNA]</scope>
    <source>
        <strain evidence="17 18">DSM 103726</strain>
    </source>
</reference>
<evidence type="ECO:0000259" key="16">
    <source>
        <dbReference type="SMART" id="SM00642"/>
    </source>
</evidence>
<dbReference type="Pfam" id="PF02922">
    <property type="entry name" value="CBM_48"/>
    <property type="match status" value="1"/>
</dbReference>
<dbReference type="Gene3D" id="1.10.10.760">
    <property type="entry name" value="E-set domains of sugar-utilizing enzymes"/>
    <property type="match status" value="1"/>
</dbReference>
<dbReference type="SMART" id="SM00642">
    <property type="entry name" value="Aamy"/>
    <property type="match status" value="1"/>
</dbReference>
<dbReference type="SUPFAM" id="SSF81296">
    <property type="entry name" value="E set domains"/>
    <property type="match status" value="1"/>
</dbReference>
<comment type="catalytic activity">
    <reaction evidence="12 14">
        <text>hydrolysis of (1-&gt;4)-alpha-D-glucosidic linkage in 4-alpha-D-[(1-&gt;4)-alpha-D-glucanosyl]n trehalose to yield trehalose and (1-&gt;4)-alpha-D-glucan.</text>
        <dbReference type="EC" id="3.2.1.141"/>
    </reaction>
</comment>
<dbReference type="InterPro" id="IPR013783">
    <property type="entry name" value="Ig-like_fold"/>
</dbReference>
<evidence type="ECO:0000256" key="9">
    <source>
        <dbReference type="ARBA" id="ARBA00023295"/>
    </source>
</evidence>
<organism evidence="17 18">
    <name type="scientific">Pseudokineococcus basanitobsidens</name>
    <dbReference type="NCBI Taxonomy" id="1926649"/>
    <lineage>
        <taxon>Bacteria</taxon>
        <taxon>Bacillati</taxon>
        <taxon>Actinomycetota</taxon>
        <taxon>Actinomycetes</taxon>
        <taxon>Kineosporiales</taxon>
        <taxon>Kineosporiaceae</taxon>
        <taxon>Pseudokineococcus</taxon>
    </lineage>
</organism>
<evidence type="ECO:0000256" key="3">
    <source>
        <dbReference type="ARBA" id="ARBA00008061"/>
    </source>
</evidence>
<dbReference type="PIRSF" id="PIRSF006337">
    <property type="entry name" value="Trehalose_TreZ"/>
    <property type="match status" value="1"/>
</dbReference>
<evidence type="ECO:0000313" key="17">
    <source>
        <dbReference type="EMBL" id="MEJ5944565.1"/>
    </source>
</evidence>
<dbReference type="InterPro" id="IPR014756">
    <property type="entry name" value="Ig_E-set"/>
</dbReference>
<evidence type="ECO:0000256" key="10">
    <source>
        <dbReference type="ARBA" id="ARBA00032057"/>
    </source>
</evidence>